<keyword evidence="5" id="KW-0223">Dioxygenase</keyword>
<dbReference type="PROSITE" id="PS00082">
    <property type="entry name" value="EXTRADIOL_DIOXYGENAS"/>
    <property type="match status" value="1"/>
</dbReference>
<proteinExistence type="inferred from homology"/>
<evidence type="ECO:0000256" key="2">
    <source>
        <dbReference type="ARBA" id="ARBA00008784"/>
    </source>
</evidence>
<sequence length="213" mass="24362">MKTGQEFCVTRTLNTVQYLHWGMVVENMGLDHVAIKVRDLEQTVDFYTDVLNMAVSDRIGDAVAFLRTPAVAEQSQHHEMNVTQYSDEELATLEERGELELNLHEFEENLPEDGPPMLPTTGPIYHIAFEVPDYEAITDAAEALEERNHPIYRGPGRHGPGNNIFLYFPDPDGYPIELTAKMEETPEVGGRPPKRWPQTPETWNVWRKTKDLE</sequence>
<feature type="domain" description="VOC" evidence="8">
    <location>
        <begin position="29"/>
        <end position="181"/>
    </location>
</feature>
<keyword evidence="4" id="KW-0058">Aromatic hydrocarbons catabolism</keyword>
<evidence type="ECO:0000256" key="6">
    <source>
        <dbReference type="ARBA" id="ARBA00023002"/>
    </source>
</evidence>
<dbReference type="PANTHER" id="PTHR43048">
    <property type="entry name" value="METHYLMALONYL-COA EPIMERASE"/>
    <property type="match status" value="1"/>
</dbReference>
<dbReference type="EMBL" id="JBHSDJ010000108">
    <property type="protein sequence ID" value="MFC4247952.1"/>
    <property type="molecule type" value="Genomic_DNA"/>
</dbReference>
<evidence type="ECO:0000256" key="7">
    <source>
        <dbReference type="ARBA" id="ARBA00023004"/>
    </source>
</evidence>
<dbReference type="GO" id="GO:0051213">
    <property type="term" value="F:dioxygenase activity"/>
    <property type="evidence" value="ECO:0007669"/>
    <property type="project" value="UniProtKB-KW"/>
</dbReference>
<reference evidence="9 10" key="1">
    <citation type="journal article" date="2014" name="Int. J. Syst. Evol. Microbiol.">
        <title>Complete genome sequence of Corynebacterium casei LMG S-19264T (=DSM 44701T), isolated from a smear-ripened cheese.</title>
        <authorList>
            <consortium name="US DOE Joint Genome Institute (JGI-PGF)"/>
            <person name="Walter F."/>
            <person name="Albersmeier A."/>
            <person name="Kalinowski J."/>
            <person name="Ruckert C."/>
        </authorList>
    </citation>
    <scope>NUCLEOTIDE SEQUENCE [LARGE SCALE GENOMIC DNA]</scope>
    <source>
        <strain evidence="9 10">IBRC-M 10912</strain>
    </source>
</reference>
<keyword evidence="6" id="KW-0560">Oxidoreductase</keyword>
<protein>
    <submittedName>
        <fullName evidence="9">VOC family protein</fullName>
    </submittedName>
</protein>
<gene>
    <name evidence="9" type="ORF">ACFOZ7_13535</name>
</gene>
<dbReference type="InterPro" id="IPR051785">
    <property type="entry name" value="MMCE/EMCE_epimerase"/>
</dbReference>
<dbReference type="InterPro" id="IPR037523">
    <property type="entry name" value="VOC_core"/>
</dbReference>
<name>A0ABD5P0Z5_9EURY</name>
<evidence type="ECO:0000313" key="10">
    <source>
        <dbReference type="Proteomes" id="UP001595821"/>
    </source>
</evidence>
<evidence type="ECO:0000256" key="1">
    <source>
        <dbReference type="ARBA" id="ARBA00001954"/>
    </source>
</evidence>
<comment type="cofactor">
    <cofactor evidence="1">
        <name>Fe(2+)</name>
        <dbReference type="ChEBI" id="CHEBI:29033"/>
    </cofactor>
</comment>
<organism evidence="9 10">
    <name type="scientific">Natribaculum luteum</name>
    <dbReference type="NCBI Taxonomy" id="1586232"/>
    <lineage>
        <taxon>Archaea</taxon>
        <taxon>Methanobacteriati</taxon>
        <taxon>Methanobacteriota</taxon>
        <taxon>Stenosarchaea group</taxon>
        <taxon>Halobacteria</taxon>
        <taxon>Halobacteriales</taxon>
        <taxon>Natrialbaceae</taxon>
        <taxon>Natribaculum</taxon>
    </lineage>
</organism>
<evidence type="ECO:0000259" key="8">
    <source>
        <dbReference type="PROSITE" id="PS51819"/>
    </source>
</evidence>
<dbReference type="RefSeq" id="WP_246972234.1">
    <property type="nucleotide sequence ID" value="NZ_CP095397.1"/>
</dbReference>
<evidence type="ECO:0000313" key="9">
    <source>
        <dbReference type="EMBL" id="MFC4247952.1"/>
    </source>
</evidence>
<evidence type="ECO:0000256" key="3">
    <source>
        <dbReference type="ARBA" id="ARBA00022723"/>
    </source>
</evidence>
<dbReference type="Proteomes" id="UP001595821">
    <property type="component" value="Unassembled WGS sequence"/>
</dbReference>
<dbReference type="GeneID" id="71852895"/>
<dbReference type="AlphaFoldDB" id="A0ABD5P0Z5"/>
<evidence type="ECO:0000256" key="5">
    <source>
        <dbReference type="ARBA" id="ARBA00022964"/>
    </source>
</evidence>
<dbReference type="PROSITE" id="PS51819">
    <property type="entry name" value="VOC"/>
    <property type="match status" value="1"/>
</dbReference>
<evidence type="ECO:0000256" key="4">
    <source>
        <dbReference type="ARBA" id="ARBA00022797"/>
    </source>
</evidence>
<dbReference type="GO" id="GO:0046872">
    <property type="term" value="F:metal ion binding"/>
    <property type="evidence" value="ECO:0007669"/>
    <property type="project" value="UniProtKB-KW"/>
</dbReference>
<dbReference type="PANTHER" id="PTHR43048:SF5">
    <property type="entry name" value="BLR5325 PROTEIN"/>
    <property type="match status" value="1"/>
</dbReference>
<accession>A0ABD5P0Z5</accession>
<dbReference type="InterPro" id="IPR029068">
    <property type="entry name" value="Glyas_Bleomycin-R_OHBP_Dase"/>
</dbReference>
<comment type="caution">
    <text evidence="9">The sequence shown here is derived from an EMBL/GenBank/DDBJ whole genome shotgun (WGS) entry which is preliminary data.</text>
</comment>
<dbReference type="Gene3D" id="3.10.180.10">
    <property type="entry name" value="2,3-Dihydroxybiphenyl 1,2-Dioxygenase, domain 1"/>
    <property type="match status" value="1"/>
</dbReference>
<comment type="similarity">
    <text evidence="2">Belongs to the extradiol ring-cleavage dioxygenase family.</text>
</comment>
<dbReference type="Pfam" id="PF00903">
    <property type="entry name" value="Glyoxalase"/>
    <property type="match status" value="1"/>
</dbReference>
<keyword evidence="3" id="KW-0479">Metal-binding</keyword>
<dbReference type="InterPro" id="IPR004360">
    <property type="entry name" value="Glyas_Fos-R_dOase_dom"/>
</dbReference>
<dbReference type="InterPro" id="IPR000486">
    <property type="entry name" value="Xdiol_ring_cleave_dOase_1/2"/>
</dbReference>
<dbReference type="SUPFAM" id="SSF54593">
    <property type="entry name" value="Glyoxalase/Bleomycin resistance protein/Dihydroxybiphenyl dioxygenase"/>
    <property type="match status" value="1"/>
</dbReference>
<keyword evidence="7" id="KW-0408">Iron</keyword>